<evidence type="ECO:0000313" key="1">
    <source>
        <dbReference type="EMBL" id="KAK4713374.1"/>
    </source>
</evidence>
<dbReference type="Proteomes" id="UP001311915">
    <property type="component" value="Unassembled WGS sequence"/>
</dbReference>
<reference evidence="1 2" key="1">
    <citation type="submission" date="2023-10" db="EMBL/GenBank/DDBJ databases">
        <title>Genome-Wide Identification Analysis in wild type Solanum Pinnatisectum Reveals Some Genes Defensing Phytophthora Infestans.</title>
        <authorList>
            <person name="Sun C."/>
        </authorList>
    </citation>
    <scope>NUCLEOTIDE SEQUENCE [LARGE SCALE GENOMIC DNA]</scope>
    <source>
        <strain evidence="1">LQN</strain>
        <tissue evidence="1">Leaf</tissue>
    </source>
</reference>
<keyword evidence="2" id="KW-1185">Reference proteome</keyword>
<protein>
    <recommendedName>
        <fullName evidence="3">Secreted protein</fullName>
    </recommendedName>
</protein>
<evidence type="ECO:0008006" key="3">
    <source>
        <dbReference type="Google" id="ProtNLM"/>
    </source>
</evidence>
<comment type="caution">
    <text evidence="1">The sequence shown here is derived from an EMBL/GenBank/DDBJ whole genome shotgun (WGS) entry which is preliminary data.</text>
</comment>
<dbReference type="AlphaFoldDB" id="A0AAV9KLE3"/>
<evidence type="ECO:0000313" key="2">
    <source>
        <dbReference type="Proteomes" id="UP001311915"/>
    </source>
</evidence>
<dbReference type="EMBL" id="JAWPEI010000010">
    <property type="protein sequence ID" value="KAK4713374.1"/>
    <property type="molecule type" value="Genomic_DNA"/>
</dbReference>
<name>A0AAV9KLE3_9SOLN</name>
<proteinExistence type="predicted"/>
<gene>
    <name evidence="1" type="ORF">R3W88_019281</name>
</gene>
<organism evidence="1 2">
    <name type="scientific">Solanum pinnatisectum</name>
    <name type="common">tansyleaf nightshade</name>
    <dbReference type="NCBI Taxonomy" id="50273"/>
    <lineage>
        <taxon>Eukaryota</taxon>
        <taxon>Viridiplantae</taxon>
        <taxon>Streptophyta</taxon>
        <taxon>Embryophyta</taxon>
        <taxon>Tracheophyta</taxon>
        <taxon>Spermatophyta</taxon>
        <taxon>Magnoliopsida</taxon>
        <taxon>eudicotyledons</taxon>
        <taxon>Gunneridae</taxon>
        <taxon>Pentapetalae</taxon>
        <taxon>asterids</taxon>
        <taxon>lamiids</taxon>
        <taxon>Solanales</taxon>
        <taxon>Solanaceae</taxon>
        <taxon>Solanoideae</taxon>
        <taxon>Solaneae</taxon>
        <taxon>Solanum</taxon>
    </lineage>
</organism>
<accession>A0AAV9KLE3</accession>
<sequence length="75" mass="8256">MYVGIQCSVAVRLSVGSAARCSSYLNQTWAQGKAVASARQDKTTCCLTRLRLGKAGQVCWLDKARLWDLTMARQC</sequence>